<sequence>MNSMIQSVRKYRKRMRMIKSLIRNRKKVPGAVEALIQAGKSYMRR</sequence>
<evidence type="ECO:0000313" key="2">
    <source>
        <dbReference type="Proteomes" id="UP000515860"/>
    </source>
</evidence>
<organism evidence="1 2">
    <name type="scientific">Wansuia hejianensis</name>
    <dbReference type="NCBI Taxonomy" id="2763667"/>
    <lineage>
        <taxon>Bacteria</taxon>
        <taxon>Bacillati</taxon>
        <taxon>Bacillota</taxon>
        <taxon>Clostridia</taxon>
        <taxon>Lachnospirales</taxon>
        <taxon>Lachnospiraceae</taxon>
        <taxon>Wansuia</taxon>
    </lineage>
</organism>
<keyword evidence="2" id="KW-1185">Reference proteome</keyword>
<proteinExistence type="predicted"/>
<evidence type="ECO:0000313" key="1">
    <source>
        <dbReference type="EMBL" id="QNM09099.1"/>
    </source>
</evidence>
<gene>
    <name evidence="1" type="ORF">H9Q79_02040</name>
</gene>
<dbReference type="AlphaFoldDB" id="A0A7G9GE67"/>
<reference evidence="1 2" key="1">
    <citation type="submission" date="2020-08" db="EMBL/GenBank/DDBJ databases">
        <authorList>
            <person name="Liu C."/>
            <person name="Sun Q."/>
        </authorList>
    </citation>
    <scope>NUCLEOTIDE SEQUENCE [LARGE SCALE GENOMIC DNA]</scope>
    <source>
        <strain evidence="1 2">NSJ-29</strain>
    </source>
</reference>
<accession>A0A7G9GE67</accession>
<protein>
    <submittedName>
        <fullName evidence="1">Uncharacterized protein</fullName>
    </submittedName>
</protein>
<dbReference type="RefSeq" id="WP_249329097.1">
    <property type="nucleotide sequence ID" value="NZ_CP060635.1"/>
</dbReference>
<dbReference type="KEGG" id="whj:H9Q79_02040"/>
<dbReference type="EMBL" id="CP060635">
    <property type="protein sequence ID" value="QNM09099.1"/>
    <property type="molecule type" value="Genomic_DNA"/>
</dbReference>
<dbReference type="Proteomes" id="UP000515860">
    <property type="component" value="Chromosome"/>
</dbReference>
<name>A0A7G9GE67_9FIRM</name>